<comment type="caution">
    <text evidence="1">The sequence shown here is derived from an EMBL/GenBank/DDBJ whole genome shotgun (WGS) entry which is preliminary data.</text>
</comment>
<evidence type="ECO:0000313" key="2">
    <source>
        <dbReference type="Proteomes" id="UP001165190"/>
    </source>
</evidence>
<dbReference type="PANTHER" id="PTHR42938:SF11">
    <property type="entry name" value="ERYTHRONATE-4-PHOSPHATE DEHYDROGENASE FAMILY PROTEIN"/>
    <property type="match status" value="1"/>
</dbReference>
<name>A0A9W7I621_HIBTR</name>
<sequence>MEGPYDAPENAEAAGRKNSIYSDGVSLLLRRDRVDKKSEEATFVSTDSVSLTGSVKFDVLDKKDLILCGGLEMSGTNGFIGESEITSAPCFLKGKHGSSPELSPPTIEVYVAGCFSGKPIIFTKTLQLSRRKKHNRKGMLDAIPEYESIDCLKDMLPSPGLDMKVAEYRSYKHGNGEDYKNIYRRGTECIDGKDGELSWYNAGIRVGLGVCLGAGIGVGLLVRTYQTATRNFKQRPFI</sequence>
<gene>
    <name evidence="1" type="ORF">HRI_002643500</name>
</gene>
<proteinExistence type="predicted"/>
<dbReference type="GO" id="GO:0004617">
    <property type="term" value="F:phosphoglycerate dehydrogenase activity"/>
    <property type="evidence" value="ECO:0007669"/>
    <property type="project" value="TreeGrafter"/>
</dbReference>
<keyword evidence="2" id="KW-1185">Reference proteome</keyword>
<dbReference type="Proteomes" id="UP001165190">
    <property type="component" value="Unassembled WGS sequence"/>
</dbReference>
<dbReference type="PANTHER" id="PTHR42938">
    <property type="entry name" value="FORMATE DEHYDROGENASE 1"/>
    <property type="match status" value="1"/>
</dbReference>
<reference evidence="1" key="1">
    <citation type="submission" date="2023-05" db="EMBL/GenBank/DDBJ databases">
        <title>Genome and transcriptome analyses reveal genes involved in the formation of fine ridges on petal epidermal cells in Hibiscus trionum.</title>
        <authorList>
            <person name="Koshimizu S."/>
            <person name="Masuda S."/>
            <person name="Ishii T."/>
            <person name="Shirasu K."/>
            <person name="Hoshino A."/>
            <person name="Arita M."/>
        </authorList>
    </citation>
    <scope>NUCLEOTIDE SEQUENCE</scope>
    <source>
        <strain evidence="1">Hamamatsu line</strain>
    </source>
</reference>
<dbReference type="EMBL" id="BSYR01000023">
    <property type="protein sequence ID" value="GMI89742.1"/>
    <property type="molecule type" value="Genomic_DNA"/>
</dbReference>
<dbReference type="OrthoDB" id="2016101at2759"/>
<organism evidence="1 2">
    <name type="scientific">Hibiscus trionum</name>
    <name type="common">Flower of an hour</name>
    <dbReference type="NCBI Taxonomy" id="183268"/>
    <lineage>
        <taxon>Eukaryota</taxon>
        <taxon>Viridiplantae</taxon>
        <taxon>Streptophyta</taxon>
        <taxon>Embryophyta</taxon>
        <taxon>Tracheophyta</taxon>
        <taxon>Spermatophyta</taxon>
        <taxon>Magnoliopsida</taxon>
        <taxon>eudicotyledons</taxon>
        <taxon>Gunneridae</taxon>
        <taxon>Pentapetalae</taxon>
        <taxon>rosids</taxon>
        <taxon>malvids</taxon>
        <taxon>Malvales</taxon>
        <taxon>Malvaceae</taxon>
        <taxon>Malvoideae</taxon>
        <taxon>Hibiscus</taxon>
    </lineage>
</organism>
<accession>A0A9W7I621</accession>
<dbReference type="AlphaFoldDB" id="A0A9W7I621"/>
<evidence type="ECO:0008006" key="3">
    <source>
        <dbReference type="Google" id="ProtNLM"/>
    </source>
</evidence>
<evidence type="ECO:0000313" key="1">
    <source>
        <dbReference type="EMBL" id="GMI89742.1"/>
    </source>
</evidence>
<protein>
    <recommendedName>
        <fullName evidence="3">Erythronate-4-phosphate dehydrogenase family protein</fullName>
    </recommendedName>
</protein>